<comment type="subcellular location">
    <subcellularLocation>
        <location evidence="1">Membrane</location>
        <topology evidence="1">Single-pass type I membrane protein</topology>
    </subcellularLocation>
</comment>
<evidence type="ECO:0000256" key="9">
    <source>
        <dbReference type="ARBA" id="ARBA00047899"/>
    </source>
</evidence>
<dbReference type="AlphaFoldDB" id="A0A5J9UUN1"/>
<dbReference type="EMBL" id="RWGY01000013">
    <property type="protein sequence ID" value="TVU26938.1"/>
    <property type="molecule type" value="Genomic_DNA"/>
</dbReference>
<dbReference type="PANTHER" id="PTHR47974">
    <property type="entry name" value="OS07G0415500 PROTEIN"/>
    <property type="match status" value="1"/>
</dbReference>
<evidence type="ECO:0000256" key="4">
    <source>
        <dbReference type="ARBA" id="ARBA00022729"/>
    </source>
</evidence>
<organism evidence="14 15">
    <name type="scientific">Eragrostis curvula</name>
    <name type="common">weeping love grass</name>
    <dbReference type="NCBI Taxonomy" id="38414"/>
    <lineage>
        <taxon>Eukaryota</taxon>
        <taxon>Viridiplantae</taxon>
        <taxon>Streptophyta</taxon>
        <taxon>Embryophyta</taxon>
        <taxon>Tracheophyta</taxon>
        <taxon>Spermatophyta</taxon>
        <taxon>Magnoliopsida</taxon>
        <taxon>Liliopsida</taxon>
        <taxon>Poales</taxon>
        <taxon>Poaceae</taxon>
        <taxon>PACMAD clade</taxon>
        <taxon>Chloridoideae</taxon>
        <taxon>Eragrostideae</taxon>
        <taxon>Eragrostidinae</taxon>
        <taxon>Eragrostis</taxon>
    </lineage>
</organism>
<dbReference type="GO" id="GO:0048544">
    <property type="term" value="P:recognition of pollen"/>
    <property type="evidence" value="ECO:0007669"/>
    <property type="project" value="InterPro"/>
</dbReference>
<evidence type="ECO:0000256" key="3">
    <source>
        <dbReference type="ARBA" id="ARBA00022692"/>
    </source>
</evidence>
<keyword evidence="7" id="KW-1015">Disulfide bond</keyword>
<comment type="catalytic activity">
    <reaction evidence="9">
        <text>L-threonyl-[protein] + ATP = O-phospho-L-threonyl-[protein] + ADP + H(+)</text>
        <dbReference type="Rhea" id="RHEA:46608"/>
        <dbReference type="Rhea" id="RHEA-COMP:11060"/>
        <dbReference type="Rhea" id="RHEA-COMP:11605"/>
        <dbReference type="ChEBI" id="CHEBI:15378"/>
        <dbReference type="ChEBI" id="CHEBI:30013"/>
        <dbReference type="ChEBI" id="CHEBI:30616"/>
        <dbReference type="ChEBI" id="CHEBI:61977"/>
        <dbReference type="ChEBI" id="CHEBI:456216"/>
        <dbReference type="EC" id="2.7.11.1"/>
    </reaction>
</comment>
<gene>
    <name evidence="14" type="ORF">EJB05_29511</name>
</gene>
<dbReference type="Gramene" id="TVU26938">
    <property type="protein sequence ID" value="TVU26938"/>
    <property type="gene ID" value="EJB05_29511"/>
</dbReference>
<dbReference type="Pfam" id="PF00954">
    <property type="entry name" value="S_locus_glycop"/>
    <property type="match status" value="1"/>
</dbReference>
<evidence type="ECO:0000256" key="2">
    <source>
        <dbReference type="ARBA" id="ARBA00012513"/>
    </source>
</evidence>
<keyword evidence="3" id="KW-0812">Transmembrane</keyword>
<protein>
    <recommendedName>
        <fullName evidence="2">non-specific serine/threonine protein kinase</fullName>
        <ecNumber evidence="2">2.7.11.1</ecNumber>
    </recommendedName>
</protein>
<reference evidence="14 15" key="1">
    <citation type="journal article" date="2019" name="Sci. Rep.">
        <title>A high-quality genome of Eragrostis curvula grass provides insights into Poaceae evolution and supports new strategies to enhance forage quality.</title>
        <authorList>
            <person name="Carballo J."/>
            <person name="Santos B.A.C.M."/>
            <person name="Zappacosta D."/>
            <person name="Garbus I."/>
            <person name="Selva J.P."/>
            <person name="Gallo C.A."/>
            <person name="Diaz A."/>
            <person name="Albertini E."/>
            <person name="Caccamo M."/>
            <person name="Echenique V."/>
        </authorList>
    </citation>
    <scope>NUCLEOTIDE SEQUENCE [LARGE SCALE GENOMIC DNA]</scope>
    <source>
        <strain evidence="15">cv. Victoria</strain>
        <tissue evidence="14">Leaf</tissue>
    </source>
</reference>
<dbReference type="Proteomes" id="UP000324897">
    <property type="component" value="Chromosome 2"/>
</dbReference>
<dbReference type="OrthoDB" id="590879at2759"/>
<dbReference type="SUPFAM" id="SSF51110">
    <property type="entry name" value="alpha-D-mannose-specific plant lectins"/>
    <property type="match status" value="1"/>
</dbReference>
<keyword evidence="15" id="KW-1185">Reference proteome</keyword>
<feature type="region of interest" description="Disordered" evidence="11">
    <location>
        <begin position="168"/>
        <end position="190"/>
    </location>
</feature>
<evidence type="ECO:0000256" key="7">
    <source>
        <dbReference type="ARBA" id="ARBA00023157"/>
    </source>
</evidence>
<comment type="catalytic activity">
    <reaction evidence="10">
        <text>L-seryl-[protein] + ATP = O-phospho-L-seryl-[protein] + ADP + H(+)</text>
        <dbReference type="Rhea" id="RHEA:17989"/>
        <dbReference type="Rhea" id="RHEA-COMP:9863"/>
        <dbReference type="Rhea" id="RHEA-COMP:11604"/>
        <dbReference type="ChEBI" id="CHEBI:15378"/>
        <dbReference type="ChEBI" id="CHEBI:29999"/>
        <dbReference type="ChEBI" id="CHEBI:30616"/>
        <dbReference type="ChEBI" id="CHEBI:83421"/>
        <dbReference type="ChEBI" id="CHEBI:456216"/>
        <dbReference type="EC" id="2.7.11.1"/>
    </reaction>
</comment>
<evidence type="ECO:0000256" key="1">
    <source>
        <dbReference type="ARBA" id="ARBA00004479"/>
    </source>
</evidence>
<dbReference type="InterPro" id="IPR000858">
    <property type="entry name" value="S_locus_glycoprot_dom"/>
</dbReference>
<keyword evidence="8" id="KW-0675">Receptor</keyword>
<evidence type="ECO:0000256" key="10">
    <source>
        <dbReference type="ARBA" id="ARBA00048679"/>
    </source>
</evidence>
<evidence type="ECO:0000256" key="12">
    <source>
        <dbReference type="SAM" id="SignalP"/>
    </source>
</evidence>
<feature type="chain" id="PRO_5023840318" description="non-specific serine/threonine protein kinase" evidence="12">
    <location>
        <begin position="26"/>
        <end position="361"/>
    </location>
</feature>
<dbReference type="PANTHER" id="PTHR47974:SF9">
    <property type="entry name" value="RECEPTOR-LIKE SERINE_THREONINE-PROTEIN KINASE"/>
    <property type="match status" value="1"/>
</dbReference>
<feature type="signal peptide" evidence="12">
    <location>
        <begin position="1"/>
        <end position="25"/>
    </location>
</feature>
<proteinExistence type="predicted"/>
<evidence type="ECO:0000259" key="13">
    <source>
        <dbReference type="Pfam" id="PF00954"/>
    </source>
</evidence>
<evidence type="ECO:0000256" key="6">
    <source>
        <dbReference type="ARBA" id="ARBA00023136"/>
    </source>
</evidence>
<evidence type="ECO:0000256" key="8">
    <source>
        <dbReference type="ARBA" id="ARBA00023170"/>
    </source>
</evidence>
<evidence type="ECO:0000313" key="15">
    <source>
        <dbReference type="Proteomes" id="UP000324897"/>
    </source>
</evidence>
<keyword evidence="6" id="KW-0472">Membrane</keyword>
<feature type="domain" description="S-locus glycoprotein" evidence="13">
    <location>
        <begin position="235"/>
        <end position="293"/>
    </location>
</feature>
<dbReference type="InterPro" id="IPR036426">
    <property type="entry name" value="Bulb-type_lectin_dom_sf"/>
</dbReference>
<dbReference type="EC" id="2.7.11.1" evidence="2"/>
<accession>A0A5J9UUN1</accession>
<dbReference type="GO" id="GO:0004674">
    <property type="term" value="F:protein serine/threonine kinase activity"/>
    <property type="evidence" value="ECO:0007669"/>
    <property type="project" value="UniProtKB-EC"/>
</dbReference>
<dbReference type="GO" id="GO:0016020">
    <property type="term" value="C:membrane"/>
    <property type="evidence" value="ECO:0007669"/>
    <property type="project" value="UniProtKB-SubCell"/>
</dbReference>
<keyword evidence="5" id="KW-1133">Transmembrane helix</keyword>
<comment type="caution">
    <text evidence="14">The sequence shown here is derived from an EMBL/GenBank/DDBJ whole genome shotgun (WGS) entry which is preliminary data.</text>
</comment>
<feature type="non-terminal residue" evidence="14">
    <location>
        <position position="1"/>
    </location>
</feature>
<evidence type="ECO:0000256" key="11">
    <source>
        <dbReference type="SAM" id="MobiDB-lite"/>
    </source>
</evidence>
<name>A0A5J9UUN1_9POAL</name>
<evidence type="ECO:0000313" key="14">
    <source>
        <dbReference type="EMBL" id="TVU26938.1"/>
    </source>
</evidence>
<sequence>MTGTGAKAHPVISVLTAALCMASVARPHDRANGEDLVTQLSNGFTATHAADAAAPFEPEPGPPHGPGAGGVLWRTLNTDGDTVALQNSSDLVIRRFDEKDAAWHSFEHPAGTLVLGQNFSAAASSPPLVSANRRFARRLAGTGMALHMELYGCRAKPVYWRHPVREAQAENVTTTQPPPPPVSGNNATQPPQTPVYGRIDARGIFGLYLEGTGDRVDVLSFDTFAQNVTSAGGVIFRRMTLEDDGNLRAYYWTEESKTWTPDYAAISRRCGLPTSCGAYGLCVPGDAAQCQCLITTNSASTSSPPCHAEETADLCAGGDSLPFDVVRRTRVSVGWLTSLADGCGRPGKSRRQSARSSTIRQ</sequence>
<keyword evidence="4 12" id="KW-0732">Signal</keyword>
<evidence type="ECO:0000256" key="5">
    <source>
        <dbReference type="ARBA" id="ARBA00022989"/>
    </source>
</evidence>